<reference evidence="2 3" key="1">
    <citation type="submission" date="2023-03" db="EMBL/GenBank/DDBJ databases">
        <title>Genome sequence of Lichtheimia ornata CBS 291.66.</title>
        <authorList>
            <person name="Mohabir J.T."/>
            <person name="Shea T.P."/>
            <person name="Kurbessoian T."/>
            <person name="Berby B."/>
            <person name="Fontaine J."/>
            <person name="Livny J."/>
            <person name="Gnirke A."/>
            <person name="Stajich J.E."/>
            <person name="Cuomo C.A."/>
        </authorList>
    </citation>
    <scope>NUCLEOTIDE SEQUENCE [LARGE SCALE GENOMIC DNA]</scope>
    <source>
        <strain evidence="2">CBS 291.66</strain>
    </source>
</reference>
<evidence type="ECO:0000313" key="3">
    <source>
        <dbReference type="Proteomes" id="UP001234581"/>
    </source>
</evidence>
<organism evidence="2 3">
    <name type="scientific">Lichtheimia ornata</name>
    <dbReference type="NCBI Taxonomy" id="688661"/>
    <lineage>
        <taxon>Eukaryota</taxon>
        <taxon>Fungi</taxon>
        <taxon>Fungi incertae sedis</taxon>
        <taxon>Mucoromycota</taxon>
        <taxon>Mucoromycotina</taxon>
        <taxon>Mucoromycetes</taxon>
        <taxon>Mucorales</taxon>
        <taxon>Lichtheimiaceae</taxon>
        <taxon>Lichtheimia</taxon>
    </lineage>
</organism>
<proteinExistence type="predicted"/>
<name>A0AAD7UVX8_9FUNG</name>
<evidence type="ECO:0000313" key="2">
    <source>
        <dbReference type="EMBL" id="KAJ8654265.1"/>
    </source>
</evidence>
<dbReference type="GeneID" id="83217491"/>
<keyword evidence="3" id="KW-1185">Reference proteome</keyword>
<feature type="region of interest" description="Disordered" evidence="1">
    <location>
        <begin position="1"/>
        <end position="32"/>
    </location>
</feature>
<dbReference type="RefSeq" id="XP_058339179.1">
    <property type="nucleotide sequence ID" value="XM_058490070.1"/>
</dbReference>
<dbReference type="Proteomes" id="UP001234581">
    <property type="component" value="Unassembled WGS sequence"/>
</dbReference>
<dbReference type="AlphaFoldDB" id="A0AAD7UVX8"/>
<protein>
    <submittedName>
        <fullName evidence="2">Uncharacterized protein</fullName>
    </submittedName>
</protein>
<accession>A0AAD7UVX8</accession>
<sequence length="243" mass="27399">MVLHLPITNDTTDNHSSNTAHASFTNTKKKTSRKVRFAEDTSSNQRTEQWLQELCTIESAIEDDLLQCDFDELNEKTEEAHAMMEMILSTQKKICDDNMRQAAMWQEKLDALENSKPSIATQSILESLAAMATRINNNNVSCDSHYSFTLNPSSVETPSFMQEQQHPTIMHRRTNNAESEMSTMADISNKTNMECIMIGVSDNGGNTINQTSISERILHPCRSQSFDKLDVILQHPPQKAATD</sequence>
<evidence type="ECO:0000256" key="1">
    <source>
        <dbReference type="SAM" id="MobiDB-lite"/>
    </source>
</evidence>
<comment type="caution">
    <text evidence="2">The sequence shown here is derived from an EMBL/GenBank/DDBJ whole genome shotgun (WGS) entry which is preliminary data.</text>
</comment>
<dbReference type="EMBL" id="JARTCD010000064">
    <property type="protein sequence ID" value="KAJ8654265.1"/>
    <property type="molecule type" value="Genomic_DNA"/>
</dbReference>
<feature type="compositionally biased region" description="Low complexity" evidence="1">
    <location>
        <begin position="8"/>
        <end position="19"/>
    </location>
</feature>
<gene>
    <name evidence="2" type="ORF">O0I10_010087</name>
</gene>